<evidence type="ECO:0000259" key="1">
    <source>
        <dbReference type="PROSITE" id="PS50090"/>
    </source>
</evidence>
<evidence type="ECO:0000313" key="4">
    <source>
        <dbReference type="Proteomes" id="UP001642409"/>
    </source>
</evidence>
<protein>
    <submittedName>
        <fullName evidence="2">Myb-like DNA-binding domain-containing protein</fullName>
    </submittedName>
    <submittedName>
        <fullName evidence="3">Myb-like_DNA-binding domain-containing protein</fullName>
    </submittedName>
</protein>
<dbReference type="SMART" id="SM00717">
    <property type="entry name" value="SANT"/>
    <property type="match status" value="1"/>
</dbReference>
<reference evidence="2" key="1">
    <citation type="submission" date="2023-06" db="EMBL/GenBank/DDBJ databases">
        <authorList>
            <person name="Kurt Z."/>
        </authorList>
    </citation>
    <scope>NUCLEOTIDE SEQUENCE</scope>
</reference>
<dbReference type="CDD" id="cd00167">
    <property type="entry name" value="SANT"/>
    <property type="match status" value="1"/>
</dbReference>
<proteinExistence type="predicted"/>
<name>A0AA86PKS1_9EUKA</name>
<dbReference type="Pfam" id="PF00249">
    <property type="entry name" value="Myb_DNA-binding"/>
    <property type="match status" value="1"/>
</dbReference>
<dbReference type="Proteomes" id="UP001642409">
    <property type="component" value="Unassembled WGS sequence"/>
</dbReference>
<dbReference type="PROSITE" id="PS50090">
    <property type="entry name" value="MYB_LIKE"/>
    <property type="match status" value="1"/>
</dbReference>
<gene>
    <name evidence="3" type="ORF">HINF_LOCUS25883</name>
    <name evidence="2" type="ORF">HINF_LOCUS27913</name>
</gene>
<reference evidence="3 4" key="2">
    <citation type="submission" date="2024-07" db="EMBL/GenBank/DDBJ databases">
        <authorList>
            <person name="Akdeniz Z."/>
        </authorList>
    </citation>
    <scope>NUCLEOTIDE SEQUENCE [LARGE SCALE GENOMIC DNA]</scope>
</reference>
<dbReference type="AlphaFoldDB" id="A0AA86PKS1"/>
<evidence type="ECO:0000313" key="3">
    <source>
        <dbReference type="EMBL" id="CAL6017222.1"/>
    </source>
</evidence>
<dbReference type="Gene3D" id="1.10.10.60">
    <property type="entry name" value="Homeodomain-like"/>
    <property type="match status" value="1"/>
</dbReference>
<dbReference type="SUPFAM" id="SSF46689">
    <property type="entry name" value="Homeodomain-like"/>
    <property type="match status" value="1"/>
</dbReference>
<dbReference type="GO" id="GO:0003677">
    <property type="term" value="F:DNA binding"/>
    <property type="evidence" value="ECO:0007669"/>
    <property type="project" value="UniProtKB-KW"/>
</dbReference>
<dbReference type="InterPro" id="IPR001005">
    <property type="entry name" value="SANT/Myb"/>
</dbReference>
<dbReference type="InterPro" id="IPR009057">
    <property type="entry name" value="Homeodomain-like_sf"/>
</dbReference>
<comment type="caution">
    <text evidence="2">The sequence shown here is derived from an EMBL/GenBank/DDBJ whole genome shotgun (WGS) entry which is preliminary data.</text>
</comment>
<accession>A0AA86PKS1</accession>
<keyword evidence="4" id="KW-1185">Reference proteome</keyword>
<evidence type="ECO:0000313" key="2">
    <source>
        <dbReference type="EMBL" id="CAI9940268.1"/>
    </source>
</evidence>
<sequence length="195" mass="23253">MRLQEMINLHVKWSEEEIVRLIYLTKTHRTSVIKWDVVVKQLNGRTLQQCKSFYNNFVKQYQLNHLLQSTCIQDLAKKVIYFLICGNINDFQHAAQKVSYEFALIDIILHLQMLKENNQSYKYNIGYLKLIREVIIVFNNSKERLVEEIYVKQTAKLYGQRVTKEQFYHFTAMMNAFKSDDIFLKISSIISDQLK</sequence>
<organism evidence="2">
    <name type="scientific">Hexamita inflata</name>
    <dbReference type="NCBI Taxonomy" id="28002"/>
    <lineage>
        <taxon>Eukaryota</taxon>
        <taxon>Metamonada</taxon>
        <taxon>Diplomonadida</taxon>
        <taxon>Hexamitidae</taxon>
        <taxon>Hexamitinae</taxon>
        <taxon>Hexamita</taxon>
    </lineage>
</organism>
<dbReference type="EMBL" id="CATOUU010000675">
    <property type="protein sequence ID" value="CAI9940268.1"/>
    <property type="molecule type" value="Genomic_DNA"/>
</dbReference>
<dbReference type="EMBL" id="CAXDID020000078">
    <property type="protein sequence ID" value="CAL6017222.1"/>
    <property type="molecule type" value="Genomic_DNA"/>
</dbReference>
<feature type="domain" description="Myb-like" evidence="1">
    <location>
        <begin position="12"/>
        <end position="58"/>
    </location>
</feature>
<keyword evidence="2" id="KW-0238">DNA-binding</keyword>